<name>A0A8T0HU03_CERPU</name>
<protein>
    <submittedName>
        <fullName evidence="1">Uncharacterized protein</fullName>
    </submittedName>
</protein>
<sequence length="110" mass="12687">MLLISLLNEKLRNKEMKREKASIRSIQLKNKSMRIVCKQSSTVSNNTQIKTNRKEVQTTAAVVLINHSKTYRNSLNLTKIKLQKLSFHSKTFNSLNLTKMKLQEASQVII</sequence>
<dbReference type="AlphaFoldDB" id="A0A8T0HU03"/>
<evidence type="ECO:0000313" key="1">
    <source>
        <dbReference type="EMBL" id="KAG0574215.1"/>
    </source>
</evidence>
<proteinExistence type="predicted"/>
<accession>A0A8T0HU03</accession>
<keyword evidence="2" id="KW-1185">Reference proteome</keyword>
<organism evidence="1 2">
    <name type="scientific">Ceratodon purpureus</name>
    <name type="common">Fire moss</name>
    <name type="synonym">Dicranum purpureum</name>
    <dbReference type="NCBI Taxonomy" id="3225"/>
    <lineage>
        <taxon>Eukaryota</taxon>
        <taxon>Viridiplantae</taxon>
        <taxon>Streptophyta</taxon>
        <taxon>Embryophyta</taxon>
        <taxon>Bryophyta</taxon>
        <taxon>Bryophytina</taxon>
        <taxon>Bryopsida</taxon>
        <taxon>Dicranidae</taxon>
        <taxon>Pseudoditrichales</taxon>
        <taxon>Ditrichaceae</taxon>
        <taxon>Ceratodon</taxon>
    </lineage>
</organism>
<dbReference type="Proteomes" id="UP000822688">
    <property type="component" value="Chromosome V"/>
</dbReference>
<reference evidence="1" key="1">
    <citation type="submission" date="2020-06" db="EMBL/GenBank/DDBJ databases">
        <title>WGS assembly of Ceratodon purpureus strain R40.</title>
        <authorList>
            <person name="Carey S.B."/>
            <person name="Jenkins J."/>
            <person name="Shu S."/>
            <person name="Lovell J.T."/>
            <person name="Sreedasyam A."/>
            <person name="Maumus F."/>
            <person name="Tiley G.P."/>
            <person name="Fernandez-Pozo N."/>
            <person name="Barry K."/>
            <person name="Chen C."/>
            <person name="Wang M."/>
            <person name="Lipzen A."/>
            <person name="Daum C."/>
            <person name="Saski C.A."/>
            <person name="Payton A.C."/>
            <person name="Mcbreen J.C."/>
            <person name="Conrad R.E."/>
            <person name="Kollar L.M."/>
            <person name="Olsson S."/>
            <person name="Huttunen S."/>
            <person name="Landis J.B."/>
            <person name="Wickett N.J."/>
            <person name="Johnson M.G."/>
            <person name="Rensing S.A."/>
            <person name="Grimwood J."/>
            <person name="Schmutz J."/>
            <person name="Mcdaniel S.F."/>
        </authorList>
    </citation>
    <scope>NUCLEOTIDE SEQUENCE</scope>
    <source>
        <strain evidence="1">R40</strain>
    </source>
</reference>
<comment type="caution">
    <text evidence="1">The sequence shown here is derived from an EMBL/GenBank/DDBJ whole genome shotgun (WGS) entry which is preliminary data.</text>
</comment>
<dbReference type="EMBL" id="CM026426">
    <property type="protein sequence ID" value="KAG0574215.1"/>
    <property type="molecule type" value="Genomic_DNA"/>
</dbReference>
<gene>
    <name evidence="1" type="ORF">KC19_VG244400</name>
</gene>
<evidence type="ECO:0000313" key="2">
    <source>
        <dbReference type="Proteomes" id="UP000822688"/>
    </source>
</evidence>